<feature type="compositionally biased region" description="Basic and acidic residues" evidence="1">
    <location>
        <begin position="405"/>
        <end position="415"/>
    </location>
</feature>
<protein>
    <submittedName>
        <fullName evidence="2">Uncharacterized protein</fullName>
    </submittedName>
</protein>
<feature type="region of interest" description="Disordered" evidence="1">
    <location>
        <begin position="106"/>
        <end position="158"/>
    </location>
</feature>
<feature type="compositionally biased region" description="Polar residues" evidence="1">
    <location>
        <begin position="126"/>
        <end position="139"/>
    </location>
</feature>
<feature type="compositionally biased region" description="Basic and acidic residues" evidence="1">
    <location>
        <begin position="1005"/>
        <end position="1015"/>
    </location>
</feature>
<feature type="compositionally biased region" description="Basic and acidic residues" evidence="1">
    <location>
        <begin position="1028"/>
        <end position="1047"/>
    </location>
</feature>
<feature type="compositionally biased region" description="Low complexity" evidence="1">
    <location>
        <begin position="627"/>
        <end position="642"/>
    </location>
</feature>
<feature type="compositionally biased region" description="Polar residues" evidence="1">
    <location>
        <begin position="945"/>
        <end position="963"/>
    </location>
</feature>
<dbReference type="AlphaFoldDB" id="A2F0C9"/>
<accession>A2F0C9</accession>
<feature type="compositionally biased region" description="Acidic residues" evidence="1">
    <location>
        <begin position="1048"/>
        <end position="1069"/>
    </location>
</feature>
<feature type="compositionally biased region" description="Polar residues" evidence="1">
    <location>
        <begin position="1076"/>
        <end position="1087"/>
    </location>
</feature>
<dbReference type="RefSeq" id="XP_001330356.1">
    <property type="nucleotide sequence ID" value="XM_001330321.1"/>
</dbReference>
<name>A2F0C9_TRIV3</name>
<feature type="compositionally biased region" description="Low complexity" evidence="1">
    <location>
        <begin position="566"/>
        <end position="575"/>
    </location>
</feature>
<dbReference type="VEuPathDB" id="TrichDB:TVAGG3_0216430"/>
<dbReference type="Proteomes" id="UP000001542">
    <property type="component" value="Unassembled WGS sequence"/>
</dbReference>
<feature type="compositionally biased region" description="Basic and acidic residues" evidence="1">
    <location>
        <begin position="423"/>
        <end position="433"/>
    </location>
</feature>
<evidence type="ECO:0000313" key="2">
    <source>
        <dbReference type="EMBL" id="EAY01624.1"/>
    </source>
</evidence>
<feature type="compositionally biased region" description="Polar residues" evidence="1">
    <location>
        <begin position="512"/>
        <end position="526"/>
    </location>
</feature>
<feature type="compositionally biased region" description="Acidic residues" evidence="1">
    <location>
        <begin position="721"/>
        <end position="749"/>
    </location>
</feature>
<feature type="compositionally biased region" description="Basic and acidic residues" evidence="1">
    <location>
        <begin position="710"/>
        <end position="720"/>
    </location>
</feature>
<gene>
    <name evidence="2" type="ORF">TVAG_292570</name>
</gene>
<feature type="compositionally biased region" description="Polar residues" evidence="1">
    <location>
        <begin position="821"/>
        <end position="834"/>
    </location>
</feature>
<dbReference type="KEGG" id="tva:4759451"/>
<feature type="compositionally biased region" description="Low complexity" evidence="1">
    <location>
        <begin position="802"/>
        <end position="815"/>
    </location>
</feature>
<evidence type="ECO:0000256" key="1">
    <source>
        <dbReference type="SAM" id="MobiDB-lite"/>
    </source>
</evidence>
<proteinExistence type="predicted"/>
<feature type="compositionally biased region" description="Acidic residues" evidence="1">
    <location>
        <begin position="968"/>
        <end position="986"/>
    </location>
</feature>
<dbReference type="EMBL" id="DS113561">
    <property type="protein sequence ID" value="EAY01624.1"/>
    <property type="molecule type" value="Genomic_DNA"/>
</dbReference>
<feature type="compositionally biased region" description="Polar residues" evidence="1">
    <location>
        <begin position="536"/>
        <end position="561"/>
    </location>
</feature>
<feature type="compositionally biased region" description="Acidic residues" evidence="1">
    <location>
        <begin position="995"/>
        <end position="1004"/>
    </location>
</feature>
<evidence type="ECO:0000313" key="3">
    <source>
        <dbReference type="Proteomes" id="UP000001542"/>
    </source>
</evidence>
<reference evidence="2" key="1">
    <citation type="submission" date="2006-10" db="EMBL/GenBank/DDBJ databases">
        <authorList>
            <person name="Amadeo P."/>
            <person name="Zhao Q."/>
            <person name="Wortman J."/>
            <person name="Fraser-Liggett C."/>
            <person name="Carlton J."/>
        </authorList>
    </citation>
    <scope>NUCLEOTIDE SEQUENCE</scope>
    <source>
        <strain evidence="2">G3</strain>
    </source>
</reference>
<feature type="compositionally biased region" description="Acidic residues" evidence="1">
    <location>
        <begin position="756"/>
        <end position="769"/>
    </location>
</feature>
<keyword evidence="3" id="KW-1185">Reference proteome</keyword>
<feature type="region of interest" description="Disordered" evidence="1">
    <location>
        <begin position="506"/>
        <end position="588"/>
    </location>
</feature>
<feature type="compositionally biased region" description="Basic and acidic residues" evidence="1">
    <location>
        <begin position="140"/>
        <end position="149"/>
    </location>
</feature>
<feature type="compositionally biased region" description="Acidic residues" evidence="1">
    <location>
        <begin position="1016"/>
        <end position="1027"/>
    </location>
</feature>
<reference evidence="2" key="2">
    <citation type="journal article" date="2007" name="Science">
        <title>Draft genome sequence of the sexually transmitted pathogen Trichomonas vaginalis.</title>
        <authorList>
            <person name="Carlton J.M."/>
            <person name="Hirt R.P."/>
            <person name="Silva J.C."/>
            <person name="Delcher A.L."/>
            <person name="Schatz M."/>
            <person name="Zhao Q."/>
            <person name="Wortman J.R."/>
            <person name="Bidwell S.L."/>
            <person name="Alsmark U.C.M."/>
            <person name="Besteiro S."/>
            <person name="Sicheritz-Ponten T."/>
            <person name="Noel C.J."/>
            <person name="Dacks J.B."/>
            <person name="Foster P.G."/>
            <person name="Simillion C."/>
            <person name="Van de Peer Y."/>
            <person name="Miranda-Saavedra D."/>
            <person name="Barton G.J."/>
            <person name="Westrop G.D."/>
            <person name="Mueller S."/>
            <person name="Dessi D."/>
            <person name="Fiori P.L."/>
            <person name="Ren Q."/>
            <person name="Paulsen I."/>
            <person name="Zhang H."/>
            <person name="Bastida-Corcuera F.D."/>
            <person name="Simoes-Barbosa A."/>
            <person name="Brown M.T."/>
            <person name="Hayes R.D."/>
            <person name="Mukherjee M."/>
            <person name="Okumura C.Y."/>
            <person name="Schneider R."/>
            <person name="Smith A.J."/>
            <person name="Vanacova S."/>
            <person name="Villalvazo M."/>
            <person name="Haas B.J."/>
            <person name="Pertea M."/>
            <person name="Feldblyum T.V."/>
            <person name="Utterback T.R."/>
            <person name="Shu C.L."/>
            <person name="Osoegawa K."/>
            <person name="de Jong P.J."/>
            <person name="Hrdy I."/>
            <person name="Horvathova L."/>
            <person name="Zubacova Z."/>
            <person name="Dolezal P."/>
            <person name="Malik S.B."/>
            <person name="Logsdon J.M. Jr."/>
            <person name="Henze K."/>
            <person name="Gupta A."/>
            <person name="Wang C.C."/>
            <person name="Dunne R.L."/>
            <person name="Upcroft J.A."/>
            <person name="Upcroft P."/>
            <person name="White O."/>
            <person name="Salzberg S.L."/>
            <person name="Tang P."/>
            <person name="Chiu C.-H."/>
            <person name="Lee Y.-S."/>
            <person name="Embley T.M."/>
            <person name="Coombs G.H."/>
            <person name="Mottram J.C."/>
            <person name="Tachezy J."/>
            <person name="Fraser-Liggett C.M."/>
            <person name="Johnson P.J."/>
        </authorList>
    </citation>
    <scope>NUCLEOTIDE SEQUENCE [LARGE SCALE GENOMIC DNA]</scope>
    <source>
        <strain evidence="2">G3</strain>
    </source>
</reference>
<sequence>MKKKEEDSTSSFFDTFIIPDKNSFEISYWFYNTRAQIRQIEINLDKKGKNDQKRVDVATQDIIHLSDESYNTSEIRNTREKSLQTWKSYANRLLYDKIRKRLLKGKRKLDEQKGKRRKAPKKRNTKISPQEIISQTSSGFRDDITKSNNEEETEIESPTQSKYREDWISFAKRFTKQTKYNTLIQEQAKLVVQRKREKIERQERFCLWAAKLVQNDQIQELHNEKDKLDAAFLSWSKLVPKLYFQNNVNHIKSEYDKWKSLKFQNPDQIQSVWRCYSSYLLRFNYRIRGVQEFFAMERLKRFFQYVIIPRRAMHVVDTMELPFQRLIQRETRKEIVRSARKIRHCSLQYRNQISENFAVNFTEAISDAFTTVAVNHLGPPEAPKPKQKASQKPHVKMPKRKPIPKKSDTKQKQTRDQATNPVEDNKKQDNDVFIEDHDSNDDLLGELVEHNAVNIEIDNNSESALPPNIKIVQIIHEEPSSPPKTPTQKPEFSTINNDEIVIGIEPSEEMSKMSNNRSPNYILSTTNREKPKLEMSKNQSQTIIPKQNAAIQTQPKPTVQRKSTETQKSTSSGKQSSDKQSSEMISDIMLSAPSISRIMEMYGSGSSLEEINNSVEEELKLSEFDLINSGSPIKSKGKPSNGYEEESYQTETPPSSAKYQSLNSSPRSRFQSVLTTSSSFNRTPQGTISNKTEKVDLLEQHNTLSLEPESESKEFVPYRIDEDEYSEENEEESFLGFDFTEEEEEEENNEQQQQLQEEEDLFEEEDDEVPFIFSDDQMQSSKKSSDTNDNLPKNSEPKFVFTSTSNENISISSKSDGPNFVFSSNENISIPSSLPQQQQPPQEDYDEDSVPEKNSAIMNDTDNDDNITSHSPVQEVEVSPQKKSSDGDKSPAFNFTSSDAATPDDDKQQTPQGTPQDYTYSYYSPDFRPTPSASSGASDAENESNKPNTSKINETQSQTPVNTNNEQQDIEYEEEEQINEEEEEKIEENNPEHNENDEEEGEIHDDDHHTDKNNGEEEGEIVDDDEESLHSDDYLTSKNERDGNEKFVEEEDGEEEDIFMDDPEEEEFHEEPFSVGVSSDFPNQNDSKITDEEAPDFNFGNQSQDSTNDSIDLESMSPAKPLNSSSDRFGVSPGGFFLTGV</sequence>
<feature type="compositionally biased region" description="Polar residues" evidence="1">
    <location>
        <begin position="1099"/>
        <end position="1110"/>
    </location>
</feature>
<feature type="compositionally biased region" description="Basic residues" evidence="1">
    <location>
        <begin position="114"/>
        <end position="125"/>
    </location>
</feature>
<feature type="region of interest" description="Disordered" evidence="1">
    <location>
        <begin position="623"/>
        <end position="1133"/>
    </location>
</feature>
<dbReference type="VEuPathDB" id="TrichDB:TVAG_292570"/>
<organism evidence="2 3">
    <name type="scientific">Trichomonas vaginalis (strain ATCC PRA-98 / G3)</name>
    <dbReference type="NCBI Taxonomy" id="412133"/>
    <lineage>
        <taxon>Eukaryota</taxon>
        <taxon>Metamonada</taxon>
        <taxon>Parabasalia</taxon>
        <taxon>Trichomonadida</taxon>
        <taxon>Trichomonadidae</taxon>
        <taxon>Trichomonas</taxon>
    </lineage>
</organism>
<feature type="region of interest" description="Disordered" evidence="1">
    <location>
        <begin position="478"/>
        <end position="497"/>
    </location>
</feature>
<feature type="compositionally biased region" description="Polar residues" evidence="1">
    <location>
        <begin position="909"/>
        <end position="922"/>
    </location>
</feature>
<feature type="region of interest" description="Disordered" evidence="1">
    <location>
        <begin position="376"/>
        <end position="433"/>
    </location>
</feature>
<feature type="compositionally biased region" description="Polar residues" evidence="1">
    <location>
        <begin position="649"/>
        <end position="690"/>
    </location>
</feature>
<dbReference type="InParanoid" id="A2F0C9"/>
<feature type="compositionally biased region" description="Basic residues" evidence="1">
    <location>
        <begin position="385"/>
        <end position="404"/>
    </location>
</feature>